<gene>
    <name evidence="3" type="ORF">BSTOLATCC_MIC48080</name>
</gene>
<reference evidence="3" key="1">
    <citation type="submission" date="2021-09" db="EMBL/GenBank/DDBJ databases">
        <authorList>
            <consortium name="AG Swart"/>
            <person name="Singh M."/>
            <person name="Singh A."/>
            <person name="Seah K."/>
            <person name="Emmerich C."/>
        </authorList>
    </citation>
    <scope>NUCLEOTIDE SEQUENCE</scope>
    <source>
        <strain evidence="3">ATCC30299</strain>
    </source>
</reference>
<evidence type="ECO:0000256" key="2">
    <source>
        <dbReference type="SAM" id="SignalP"/>
    </source>
</evidence>
<comment type="similarity">
    <text evidence="1">Belongs to the BMT family.</text>
</comment>
<keyword evidence="2" id="KW-0732">Signal</keyword>
<evidence type="ECO:0000313" key="4">
    <source>
        <dbReference type="Proteomes" id="UP001162131"/>
    </source>
</evidence>
<organism evidence="3 4">
    <name type="scientific">Blepharisma stoltei</name>
    <dbReference type="NCBI Taxonomy" id="1481888"/>
    <lineage>
        <taxon>Eukaryota</taxon>
        <taxon>Sar</taxon>
        <taxon>Alveolata</taxon>
        <taxon>Ciliophora</taxon>
        <taxon>Postciliodesmatophora</taxon>
        <taxon>Heterotrichea</taxon>
        <taxon>Heterotrichida</taxon>
        <taxon>Blepharismidae</taxon>
        <taxon>Blepharisma</taxon>
    </lineage>
</organism>
<evidence type="ECO:0000313" key="3">
    <source>
        <dbReference type="EMBL" id="CAG9329254.1"/>
    </source>
</evidence>
<dbReference type="InterPro" id="IPR021988">
    <property type="entry name" value="BMT1"/>
</dbReference>
<feature type="chain" id="PRO_5043874390" evidence="2">
    <location>
        <begin position="20"/>
        <end position="441"/>
    </location>
</feature>
<proteinExistence type="inferred from homology"/>
<keyword evidence="4" id="KW-1185">Reference proteome</keyword>
<evidence type="ECO:0000256" key="1">
    <source>
        <dbReference type="ARBA" id="ARBA00009486"/>
    </source>
</evidence>
<dbReference type="GO" id="GO:0000030">
    <property type="term" value="F:mannosyltransferase activity"/>
    <property type="evidence" value="ECO:0007669"/>
    <property type="project" value="InterPro"/>
</dbReference>
<sequence>MKYQGLLIIAAFFIACLLGEQEFRIVNKCPVFGLKDRIFIVEKGSFLPWLFPSSSSYAKLFSDTEFIYDFIVPHLREEEKCTIKDSDKFKMMFPSAIWLPEKEMFLTIVRISINSRKSFLYASLYDSDWNEIFAEEMIGRTLVPGTLFIDGPEWGMQNLGPEDPRIFKVNDNEVYVIFNMLDYDNKRKMWLYSFSSGAFYPLSLSIHKELNFYIEKNWTPIIIDDGCIYFVYNYKNFQIIDCTDLTNPCTQISGKYDKTPSGLRGGSPYIQYRSTDYYISLAYTHIEFSKVNNRCHIYRPSLTLVKVSKNPLHFELIYTSEPLDFQGKLFLEPITNYKSLEDVGLCGDGRIMMALSISRWNYEKDVVDITFSLNDTIPVAAKVSGLTELVDEVIFWYEKEKLPREDRCAERLAYVNYDVDQTKRNRDKVEVLDAHYVAEWK</sequence>
<protein>
    <submittedName>
        <fullName evidence="3">Uncharacterized protein</fullName>
    </submittedName>
</protein>
<comment type="caution">
    <text evidence="3">The sequence shown here is derived from an EMBL/GenBank/DDBJ whole genome shotgun (WGS) entry which is preliminary data.</text>
</comment>
<dbReference type="Proteomes" id="UP001162131">
    <property type="component" value="Unassembled WGS sequence"/>
</dbReference>
<dbReference type="AlphaFoldDB" id="A0AAU9JWJ1"/>
<dbReference type="Pfam" id="PF12141">
    <property type="entry name" value="BMT"/>
    <property type="match status" value="1"/>
</dbReference>
<dbReference type="PROSITE" id="PS51257">
    <property type="entry name" value="PROKAR_LIPOPROTEIN"/>
    <property type="match status" value="1"/>
</dbReference>
<feature type="signal peptide" evidence="2">
    <location>
        <begin position="1"/>
        <end position="19"/>
    </location>
</feature>
<dbReference type="EMBL" id="CAJZBQ010000047">
    <property type="protein sequence ID" value="CAG9329254.1"/>
    <property type="molecule type" value="Genomic_DNA"/>
</dbReference>
<accession>A0AAU9JWJ1</accession>
<name>A0AAU9JWJ1_9CILI</name>